<dbReference type="AlphaFoldDB" id="Q6FFL4"/>
<name>Q6FFL4_ACIAD</name>
<sequence>MISLKMLLVQIKMTFYWKIKTSEFSLILVLKNVMTCWKYEILMDHKIYIKINKLGGFLGGISIMIYFKF</sequence>
<dbReference type="EMBL" id="CR543861">
    <property type="protein sequence ID" value="CAG67143.1"/>
    <property type="molecule type" value="Genomic_DNA"/>
</dbReference>
<evidence type="ECO:0000313" key="2">
    <source>
        <dbReference type="Proteomes" id="UP000000430"/>
    </source>
</evidence>
<dbReference type="Proteomes" id="UP000000430">
    <property type="component" value="Chromosome"/>
</dbReference>
<protein>
    <submittedName>
        <fullName evidence="1">Uncharacterized protein</fullName>
    </submittedName>
</protein>
<gene>
    <name evidence="1" type="ordered locus">ACIAD0171</name>
</gene>
<evidence type="ECO:0000313" key="1">
    <source>
        <dbReference type="EMBL" id="CAG67143.1"/>
    </source>
</evidence>
<organism evidence="1 2">
    <name type="scientific">Acinetobacter baylyi (strain ATCC 33305 / BD413 / ADP1)</name>
    <dbReference type="NCBI Taxonomy" id="62977"/>
    <lineage>
        <taxon>Bacteria</taxon>
        <taxon>Pseudomonadati</taxon>
        <taxon>Pseudomonadota</taxon>
        <taxon>Gammaproteobacteria</taxon>
        <taxon>Moraxellales</taxon>
        <taxon>Moraxellaceae</taxon>
        <taxon>Acinetobacter</taxon>
    </lineage>
</organism>
<reference evidence="1 2" key="1">
    <citation type="journal article" date="2004" name="Nucleic Acids Res.">
        <title>Unique features revealed by the genome sequence of Acinetobacter sp. ADP1, a versatile and naturally transformation competent bacterium.</title>
        <authorList>
            <person name="Barbe V."/>
            <person name="Vallenet D."/>
            <person name="Fonknechten N."/>
            <person name="Kreimeyer A."/>
            <person name="Oztas S."/>
            <person name="Labarre L."/>
            <person name="Cruveiller S."/>
            <person name="Robert C."/>
            <person name="Duprat S."/>
            <person name="Wincker P."/>
            <person name="Ornston L.N."/>
            <person name="Weissenbach J."/>
            <person name="Marliere P."/>
            <person name="Cohen G.N."/>
            <person name="Medigue C."/>
        </authorList>
    </citation>
    <scope>NUCLEOTIDE SEQUENCE [LARGE SCALE GENOMIC DNA]</scope>
    <source>
        <strain evidence="2">ATCC 33305 / BD413 / ADP1</strain>
    </source>
</reference>
<dbReference type="HOGENOM" id="CLU_2766388_0_0_6"/>
<proteinExistence type="predicted"/>
<accession>Q6FFL4</accession>
<dbReference type="KEGG" id="aci:ACIAD0171"/>